<dbReference type="PANTHER" id="PTHR11010:SF96">
    <property type="entry name" value="LYSOSOMAL PRO-X CARBOXYPEPTIDASE-LIKE ISOFORM X1"/>
    <property type="match status" value="1"/>
</dbReference>
<name>A0A392R8Y7_9FABA</name>
<accession>A0A392R8Y7</accession>
<sequence length="107" mass="11299">GGANSSAPIFVYLGAESSIDGYPNGIGFMSENAATFKALLVYIEHRYYGKSIPFGSREDAFKNASTLGYFSSAQALADYAEILIDIKKTLQAQNSPIVVIGGSYGGS</sequence>
<comment type="caution">
    <text evidence="6">The sequence shown here is derived from an EMBL/GenBank/DDBJ whole genome shotgun (WGS) entry which is preliminary data.</text>
</comment>
<dbReference type="GO" id="GO:0070008">
    <property type="term" value="F:serine-type exopeptidase activity"/>
    <property type="evidence" value="ECO:0007669"/>
    <property type="project" value="InterPro"/>
</dbReference>
<dbReference type="SUPFAM" id="SSF53474">
    <property type="entry name" value="alpha/beta-Hydrolases"/>
    <property type="match status" value="1"/>
</dbReference>
<feature type="non-terminal residue" evidence="6">
    <location>
        <position position="1"/>
    </location>
</feature>
<dbReference type="PANTHER" id="PTHR11010">
    <property type="entry name" value="PROTEASE S28 PRO-X CARBOXYPEPTIDASE-RELATED"/>
    <property type="match status" value="1"/>
</dbReference>
<keyword evidence="6" id="KW-0121">Carboxypeptidase</keyword>
<keyword evidence="2" id="KW-0645">Protease</keyword>
<evidence type="ECO:0000256" key="5">
    <source>
        <dbReference type="ARBA" id="ARBA00023180"/>
    </source>
</evidence>
<keyword evidence="7" id="KW-1185">Reference proteome</keyword>
<keyword evidence="5" id="KW-0325">Glycoprotein</keyword>
<evidence type="ECO:0000256" key="3">
    <source>
        <dbReference type="ARBA" id="ARBA00022729"/>
    </source>
</evidence>
<dbReference type="EMBL" id="LXQA010192078">
    <property type="protein sequence ID" value="MCI32025.1"/>
    <property type="molecule type" value="Genomic_DNA"/>
</dbReference>
<dbReference type="GO" id="GO:0006508">
    <property type="term" value="P:proteolysis"/>
    <property type="evidence" value="ECO:0007669"/>
    <property type="project" value="UniProtKB-KW"/>
</dbReference>
<comment type="similarity">
    <text evidence="1">Belongs to the peptidase S28 family.</text>
</comment>
<evidence type="ECO:0000256" key="4">
    <source>
        <dbReference type="ARBA" id="ARBA00022801"/>
    </source>
</evidence>
<dbReference type="InterPro" id="IPR008758">
    <property type="entry name" value="Peptidase_S28"/>
</dbReference>
<keyword evidence="4" id="KW-0378">Hydrolase</keyword>
<dbReference type="Gene3D" id="3.40.50.1820">
    <property type="entry name" value="alpha/beta hydrolase"/>
    <property type="match status" value="1"/>
</dbReference>
<organism evidence="6 7">
    <name type="scientific">Trifolium medium</name>
    <dbReference type="NCBI Taxonomy" id="97028"/>
    <lineage>
        <taxon>Eukaryota</taxon>
        <taxon>Viridiplantae</taxon>
        <taxon>Streptophyta</taxon>
        <taxon>Embryophyta</taxon>
        <taxon>Tracheophyta</taxon>
        <taxon>Spermatophyta</taxon>
        <taxon>Magnoliopsida</taxon>
        <taxon>eudicotyledons</taxon>
        <taxon>Gunneridae</taxon>
        <taxon>Pentapetalae</taxon>
        <taxon>rosids</taxon>
        <taxon>fabids</taxon>
        <taxon>Fabales</taxon>
        <taxon>Fabaceae</taxon>
        <taxon>Papilionoideae</taxon>
        <taxon>50 kb inversion clade</taxon>
        <taxon>NPAAA clade</taxon>
        <taxon>Hologalegina</taxon>
        <taxon>IRL clade</taxon>
        <taxon>Trifolieae</taxon>
        <taxon>Trifolium</taxon>
    </lineage>
</organism>
<proteinExistence type="inferred from homology"/>
<protein>
    <submittedName>
        <fullName evidence="6">Lysosomal pro-X carboxypeptidase-like protein</fullName>
    </submittedName>
</protein>
<keyword evidence="3" id="KW-0732">Signal</keyword>
<dbReference type="GO" id="GO:0004180">
    <property type="term" value="F:carboxypeptidase activity"/>
    <property type="evidence" value="ECO:0007669"/>
    <property type="project" value="UniProtKB-KW"/>
</dbReference>
<dbReference type="InterPro" id="IPR029058">
    <property type="entry name" value="AB_hydrolase_fold"/>
</dbReference>
<evidence type="ECO:0000256" key="2">
    <source>
        <dbReference type="ARBA" id="ARBA00022670"/>
    </source>
</evidence>
<dbReference type="Pfam" id="PF05577">
    <property type="entry name" value="Peptidase_S28"/>
    <property type="match status" value="1"/>
</dbReference>
<dbReference type="AlphaFoldDB" id="A0A392R8Y7"/>
<dbReference type="Proteomes" id="UP000265520">
    <property type="component" value="Unassembled WGS sequence"/>
</dbReference>
<evidence type="ECO:0000256" key="1">
    <source>
        <dbReference type="ARBA" id="ARBA00011079"/>
    </source>
</evidence>
<reference evidence="6 7" key="1">
    <citation type="journal article" date="2018" name="Front. Plant Sci.">
        <title>Red Clover (Trifolium pratense) and Zigzag Clover (T. medium) - A Picture of Genomic Similarities and Differences.</title>
        <authorList>
            <person name="Dluhosova J."/>
            <person name="Istvanek J."/>
            <person name="Nedelnik J."/>
            <person name="Repkova J."/>
        </authorList>
    </citation>
    <scope>NUCLEOTIDE SEQUENCE [LARGE SCALE GENOMIC DNA]</scope>
    <source>
        <strain evidence="7">cv. 10/8</strain>
        <tissue evidence="6">Leaf</tissue>
    </source>
</reference>
<evidence type="ECO:0000313" key="7">
    <source>
        <dbReference type="Proteomes" id="UP000265520"/>
    </source>
</evidence>
<evidence type="ECO:0000313" key="6">
    <source>
        <dbReference type="EMBL" id="MCI32025.1"/>
    </source>
</evidence>
<dbReference type="GO" id="GO:0008239">
    <property type="term" value="F:dipeptidyl-peptidase activity"/>
    <property type="evidence" value="ECO:0007669"/>
    <property type="project" value="TreeGrafter"/>
</dbReference>